<evidence type="ECO:0000313" key="14">
    <source>
        <dbReference type="Proteomes" id="UP000306631"/>
    </source>
</evidence>
<dbReference type="InterPro" id="IPR012910">
    <property type="entry name" value="Plug_dom"/>
</dbReference>
<keyword evidence="4 8" id="KW-0812">Transmembrane</keyword>
<evidence type="ECO:0000256" key="8">
    <source>
        <dbReference type="PROSITE-ProRule" id="PRU01360"/>
    </source>
</evidence>
<dbReference type="InterPro" id="IPR036942">
    <property type="entry name" value="Beta-barrel_TonB_sf"/>
</dbReference>
<feature type="chain" id="PRO_5020606328" evidence="10">
    <location>
        <begin position="31"/>
        <end position="909"/>
    </location>
</feature>
<dbReference type="PANTHER" id="PTHR47234">
    <property type="match status" value="1"/>
</dbReference>
<dbReference type="Proteomes" id="UP000306631">
    <property type="component" value="Unassembled WGS sequence"/>
</dbReference>
<evidence type="ECO:0000256" key="3">
    <source>
        <dbReference type="ARBA" id="ARBA00022452"/>
    </source>
</evidence>
<dbReference type="InterPro" id="IPR000531">
    <property type="entry name" value="Beta-barrel_TonB"/>
</dbReference>
<evidence type="ECO:0000256" key="10">
    <source>
        <dbReference type="SAM" id="SignalP"/>
    </source>
</evidence>
<evidence type="ECO:0000256" key="9">
    <source>
        <dbReference type="RuleBase" id="RU003357"/>
    </source>
</evidence>
<organism evidence="13 14">
    <name type="scientific">Stenotrophomonas maltophilia</name>
    <name type="common">Pseudomonas maltophilia</name>
    <name type="synonym">Xanthomonas maltophilia</name>
    <dbReference type="NCBI Taxonomy" id="40324"/>
    <lineage>
        <taxon>Bacteria</taxon>
        <taxon>Pseudomonadati</taxon>
        <taxon>Pseudomonadota</taxon>
        <taxon>Gammaproteobacteria</taxon>
        <taxon>Lysobacterales</taxon>
        <taxon>Lysobacteraceae</taxon>
        <taxon>Stenotrophomonas</taxon>
        <taxon>Stenotrophomonas maltophilia group</taxon>
    </lineage>
</organism>
<proteinExistence type="inferred from homology"/>
<feature type="domain" description="TonB-dependent receptor-like beta-barrel" evidence="11">
    <location>
        <begin position="347"/>
        <end position="871"/>
    </location>
</feature>
<evidence type="ECO:0000259" key="12">
    <source>
        <dbReference type="Pfam" id="PF07715"/>
    </source>
</evidence>
<dbReference type="OrthoDB" id="6276154at2"/>
<dbReference type="EMBL" id="SRYW01000007">
    <property type="protein sequence ID" value="TGY34239.1"/>
    <property type="molecule type" value="Genomic_DNA"/>
</dbReference>
<dbReference type="InterPro" id="IPR039426">
    <property type="entry name" value="TonB-dep_rcpt-like"/>
</dbReference>
<evidence type="ECO:0000259" key="11">
    <source>
        <dbReference type="Pfam" id="PF00593"/>
    </source>
</evidence>
<dbReference type="AlphaFoldDB" id="A0A4S2CYX3"/>
<name>A0A4S2CYX3_STEMA</name>
<evidence type="ECO:0000313" key="13">
    <source>
        <dbReference type="EMBL" id="TGY34239.1"/>
    </source>
</evidence>
<evidence type="ECO:0000256" key="7">
    <source>
        <dbReference type="ARBA" id="ARBA00023237"/>
    </source>
</evidence>
<sequence>MSLLHRSLRPHPLVLSLLPLLGLAPLAAAAQDTAPTQLDAVKVTGSRIPRASVEGPSPVTVITQEQIEAQGYRSAFEALSALTENTGNVQGEDFGNTFTPAANTINLRGLGPNRTLVLVNGRRQSDYPLAYEGSVNVVNLANIPSALIDRIEILAGGASAVYGSDAIAGVVNIILKRHYDGVGINVRAGTTEQGGGDNQRVQAVGGGSGDQWDAIFGLELGNRKAIYGSQRDFMDSLTDDPRGVAPLPTAVAYRRNAGSGNYIDPGLDGCDATSGLYGGSVFRAQNPRQGAYCGSNDAAATFWTVQTEKRNIDAYSALTWRLNDRQELFADAAIGTARIYNNTRAPTWTSSRNYFYNQNSGQLETWYRRFAPEEIGGVQSNANRFLEQSWSFNVGARGSLGSSDWDYEAAYSRSRYENRTRRPVLLAGINDYLLGPKLGTRNGVDVYAPDPTRLYRPLSPTEYDGLSDTQESRNAAWLQTASVSVNGELFALPGGRAALAAVVEAGSQGYRNRPDPRLATGEFWNTSAGIPAGGERDRYAAGVELQLPLLERLTATVAGRYDQYRAAGDHIGKATWSAGLEFRPVDTLLLRASAASSFRAPDMNYVFATETRGYNPGMTDYWRCRTAGQAYDDCDYSGLAIDYTSGANPQLQPETARSYGLGAVWSPSANLDVTVDYYDIRIEDEVTNLDSTRILKDEADCRLGQTVGGDARDIASAQCQDALRRVIRNPADAAVQPNQVVRVLINPINAAAESVRGVDLKANLRWDAGRYGRFSSRLAYSLVIDHDYRQFDGDAIQDQRNSLDSYQWRSRINGSVTWAINDWTATLYGMRYGSLPKTDGSGRIAPYMTYNASLYRRLNDNATLGLIVNNLRDSRPPADRNGGGWPFYPVGNYDPYGRQLWLEFDYRFL</sequence>
<keyword evidence="10" id="KW-0732">Signal</keyword>
<keyword evidence="2 8" id="KW-0813">Transport</keyword>
<evidence type="ECO:0000256" key="5">
    <source>
        <dbReference type="ARBA" id="ARBA00023077"/>
    </source>
</evidence>
<dbReference type="PROSITE" id="PS52016">
    <property type="entry name" value="TONB_DEPENDENT_REC_3"/>
    <property type="match status" value="1"/>
</dbReference>
<evidence type="ECO:0000256" key="2">
    <source>
        <dbReference type="ARBA" id="ARBA00022448"/>
    </source>
</evidence>
<comment type="subcellular location">
    <subcellularLocation>
        <location evidence="1 8">Cell outer membrane</location>
        <topology evidence="1 8">Multi-pass membrane protein</topology>
    </subcellularLocation>
</comment>
<reference evidence="13 14" key="1">
    <citation type="submission" date="2019-04" db="EMBL/GenBank/DDBJ databases">
        <title>Microbes associate with the intestines of laboratory mice.</title>
        <authorList>
            <person name="Navarre W."/>
            <person name="Wong E."/>
            <person name="Huang K."/>
            <person name="Tropini C."/>
            <person name="Ng K."/>
            <person name="Yu B."/>
        </authorList>
    </citation>
    <scope>NUCLEOTIDE SEQUENCE [LARGE SCALE GENOMIC DNA]</scope>
    <source>
        <strain evidence="13 14">NM62_B4-13</strain>
    </source>
</reference>
<dbReference type="GO" id="GO:0009279">
    <property type="term" value="C:cell outer membrane"/>
    <property type="evidence" value="ECO:0007669"/>
    <property type="project" value="UniProtKB-SubCell"/>
</dbReference>
<comment type="similarity">
    <text evidence="8 9">Belongs to the TonB-dependent receptor family.</text>
</comment>
<dbReference type="Gene3D" id="2.170.130.10">
    <property type="entry name" value="TonB-dependent receptor, plug domain"/>
    <property type="match status" value="1"/>
</dbReference>
<dbReference type="PANTHER" id="PTHR47234:SF1">
    <property type="entry name" value="TONB-DEPENDENT RECEPTOR"/>
    <property type="match status" value="1"/>
</dbReference>
<dbReference type="Pfam" id="PF07715">
    <property type="entry name" value="Plug"/>
    <property type="match status" value="1"/>
</dbReference>
<evidence type="ECO:0000256" key="6">
    <source>
        <dbReference type="ARBA" id="ARBA00023136"/>
    </source>
</evidence>
<keyword evidence="5 9" id="KW-0798">TonB box</keyword>
<keyword evidence="6 8" id="KW-0472">Membrane</keyword>
<evidence type="ECO:0000256" key="4">
    <source>
        <dbReference type="ARBA" id="ARBA00022692"/>
    </source>
</evidence>
<dbReference type="CDD" id="cd01347">
    <property type="entry name" value="ligand_gated_channel"/>
    <property type="match status" value="1"/>
</dbReference>
<evidence type="ECO:0000256" key="1">
    <source>
        <dbReference type="ARBA" id="ARBA00004571"/>
    </source>
</evidence>
<gene>
    <name evidence="13" type="ORF">E5352_10250</name>
</gene>
<protein>
    <submittedName>
        <fullName evidence="13">TonB-dependent receptor</fullName>
    </submittedName>
</protein>
<dbReference type="Pfam" id="PF00593">
    <property type="entry name" value="TonB_dep_Rec_b-barrel"/>
    <property type="match status" value="1"/>
</dbReference>
<dbReference type="Gene3D" id="2.40.170.20">
    <property type="entry name" value="TonB-dependent receptor, beta-barrel domain"/>
    <property type="match status" value="1"/>
</dbReference>
<dbReference type="RefSeq" id="WP_136004932.1">
    <property type="nucleotide sequence ID" value="NZ_SRYW01000007.1"/>
</dbReference>
<dbReference type="InterPro" id="IPR037066">
    <property type="entry name" value="Plug_dom_sf"/>
</dbReference>
<dbReference type="SUPFAM" id="SSF56935">
    <property type="entry name" value="Porins"/>
    <property type="match status" value="1"/>
</dbReference>
<keyword evidence="3 8" id="KW-1134">Transmembrane beta strand</keyword>
<feature type="domain" description="TonB-dependent receptor plug" evidence="12">
    <location>
        <begin position="54"/>
        <end position="170"/>
    </location>
</feature>
<accession>A0A4S2CYX3</accession>
<comment type="caution">
    <text evidence="13">The sequence shown here is derived from an EMBL/GenBank/DDBJ whole genome shotgun (WGS) entry which is preliminary data.</text>
</comment>
<keyword evidence="13" id="KW-0675">Receptor</keyword>
<feature type="signal peptide" evidence="10">
    <location>
        <begin position="1"/>
        <end position="30"/>
    </location>
</feature>
<keyword evidence="7 8" id="KW-0998">Cell outer membrane</keyword>